<keyword evidence="2" id="KW-1185">Reference proteome</keyword>
<evidence type="ECO:0000313" key="1">
    <source>
        <dbReference type="EMBL" id="CAK5082338.1"/>
    </source>
</evidence>
<reference evidence="1" key="1">
    <citation type="submission" date="2023-11" db="EMBL/GenBank/DDBJ databases">
        <authorList>
            <person name="Poullet M."/>
        </authorList>
    </citation>
    <scope>NUCLEOTIDE SEQUENCE</scope>
    <source>
        <strain evidence="1">E1834</strain>
    </source>
</reference>
<accession>A0ACB0ZTP3</accession>
<comment type="caution">
    <text evidence="1">The sequence shown here is derived from an EMBL/GenBank/DDBJ whole genome shotgun (WGS) entry which is preliminary data.</text>
</comment>
<name>A0ACB0ZTP3_MELEN</name>
<gene>
    <name evidence="1" type="ORF">MENTE1834_LOCUS29614</name>
</gene>
<sequence>MMGAPPSLYEYLISGGLAQILVQLLEENLDAALLERTLNTTQHSLQDRSRNRLYTIALFRRVGLVEQIAKIAFNNSTLNEVDPASNLAATILQQHFGIHIGRVEGGGNIRGVGRRNEENEEDIVGQNVRCVYEESVELASAASTSRNVNQNSSEERKSILVRIKRMDETCDKK</sequence>
<organism evidence="1 2">
    <name type="scientific">Meloidogyne enterolobii</name>
    <name type="common">Root-knot nematode worm</name>
    <name type="synonym">Meloidogyne mayaguensis</name>
    <dbReference type="NCBI Taxonomy" id="390850"/>
    <lineage>
        <taxon>Eukaryota</taxon>
        <taxon>Metazoa</taxon>
        <taxon>Ecdysozoa</taxon>
        <taxon>Nematoda</taxon>
        <taxon>Chromadorea</taxon>
        <taxon>Rhabditida</taxon>
        <taxon>Tylenchina</taxon>
        <taxon>Tylenchomorpha</taxon>
        <taxon>Tylenchoidea</taxon>
        <taxon>Meloidogynidae</taxon>
        <taxon>Meloidogyninae</taxon>
        <taxon>Meloidogyne</taxon>
    </lineage>
</organism>
<dbReference type="Proteomes" id="UP001497535">
    <property type="component" value="Unassembled WGS sequence"/>
</dbReference>
<proteinExistence type="predicted"/>
<protein>
    <submittedName>
        <fullName evidence="1">Uncharacterized protein</fullName>
    </submittedName>
</protein>
<dbReference type="EMBL" id="CAVMJV010000046">
    <property type="protein sequence ID" value="CAK5082338.1"/>
    <property type="molecule type" value="Genomic_DNA"/>
</dbReference>
<evidence type="ECO:0000313" key="2">
    <source>
        <dbReference type="Proteomes" id="UP001497535"/>
    </source>
</evidence>